<dbReference type="PANTHER" id="PTHR47331">
    <property type="entry name" value="PHD-TYPE DOMAIN-CONTAINING PROTEIN"/>
    <property type="match status" value="1"/>
</dbReference>
<dbReference type="Proteomes" id="UP001314205">
    <property type="component" value="Unassembled WGS sequence"/>
</dbReference>
<evidence type="ECO:0008006" key="4">
    <source>
        <dbReference type="Google" id="ProtNLM"/>
    </source>
</evidence>
<feature type="region of interest" description="Disordered" evidence="1">
    <location>
        <begin position="391"/>
        <end position="469"/>
    </location>
</feature>
<dbReference type="InterPro" id="IPR005312">
    <property type="entry name" value="DUF1759"/>
</dbReference>
<comment type="caution">
    <text evidence="2">The sequence shown here is derived from an EMBL/GenBank/DDBJ whole genome shotgun (WGS) entry which is preliminary data.</text>
</comment>
<accession>A0AAV1L2K0</accession>
<gene>
    <name evidence="2" type="ORF">PARMNEM_LOCUS9734</name>
</gene>
<feature type="region of interest" description="Disordered" evidence="1">
    <location>
        <begin position="302"/>
        <end position="321"/>
    </location>
</feature>
<keyword evidence="3" id="KW-1185">Reference proteome</keyword>
<sequence length="491" mass="54766">MTSPKLLIRCLRTELRWATSAHALIGRPDRVHNLMKRFEQVDARRAAVEEAYAELEDSDVEKGVLDSCFADYEQFLWLTDELIEAEGRYAEEAREARMSDLSESSLKQLQPELWGRLPTLDLPKFSGVLSEWLTFVGLFDSLVDARSDLTPSQKMAYLLASLEGKALDVVGHLRLSDDANQTARDLLARRYANVRRIADEQVKQLLSLPLLSDRARLRPDLLDPVLVACNTLRRLELPVGEWAFLLLRIVLSRLPLDLLIHFEERYSGDEASYIPPFYDLLRFLEEQCRQIENAAGTVDDLRDVPSERLNPPGKSSSTPPCSYCRASDHRVTSCPKLLGKPVPARRTIAKERRWCWSCLGGHLQRDCPHRRPCLHCRGNHHAVLCLGANGVSSRGSAGPSTPTGGGAQPRPLQGDSRRPPASHRAPKFERSPSPEQSGGDSPRGGGVITPPQRVERNFTATHRSAGPFSLPLAEWPRLVYHCSPFDGGGPG</sequence>
<dbReference type="Pfam" id="PF03564">
    <property type="entry name" value="DUF1759"/>
    <property type="match status" value="1"/>
</dbReference>
<reference evidence="2 3" key="1">
    <citation type="submission" date="2023-11" db="EMBL/GenBank/DDBJ databases">
        <authorList>
            <person name="Hedman E."/>
            <person name="Englund M."/>
            <person name="Stromberg M."/>
            <person name="Nyberg Akerstrom W."/>
            <person name="Nylinder S."/>
            <person name="Jareborg N."/>
            <person name="Kallberg Y."/>
            <person name="Kronander E."/>
        </authorList>
    </citation>
    <scope>NUCLEOTIDE SEQUENCE [LARGE SCALE GENOMIC DNA]</scope>
</reference>
<dbReference type="EMBL" id="CAVLGL010000083">
    <property type="protein sequence ID" value="CAK1589199.1"/>
    <property type="molecule type" value="Genomic_DNA"/>
</dbReference>
<organism evidence="2 3">
    <name type="scientific">Parnassius mnemosyne</name>
    <name type="common">clouded apollo</name>
    <dbReference type="NCBI Taxonomy" id="213953"/>
    <lineage>
        <taxon>Eukaryota</taxon>
        <taxon>Metazoa</taxon>
        <taxon>Ecdysozoa</taxon>
        <taxon>Arthropoda</taxon>
        <taxon>Hexapoda</taxon>
        <taxon>Insecta</taxon>
        <taxon>Pterygota</taxon>
        <taxon>Neoptera</taxon>
        <taxon>Endopterygota</taxon>
        <taxon>Lepidoptera</taxon>
        <taxon>Glossata</taxon>
        <taxon>Ditrysia</taxon>
        <taxon>Papilionoidea</taxon>
        <taxon>Papilionidae</taxon>
        <taxon>Parnassiinae</taxon>
        <taxon>Parnassini</taxon>
        <taxon>Parnassius</taxon>
        <taxon>Driopa</taxon>
    </lineage>
</organism>
<evidence type="ECO:0000256" key="1">
    <source>
        <dbReference type="SAM" id="MobiDB-lite"/>
    </source>
</evidence>
<dbReference type="AlphaFoldDB" id="A0AAV1L2K0"/>
<name>A0AAV1L2K0_9NEOP</name>
<proteinExistence type="predicted"/>
<protein>
    <recommendedName>
        <fullName evidence="4">CCHC-type domain-containing protein</fullName>
    </recommendedName>
</protein>
<evidence type="ECO:0000313" key="3">
    <source>
        <dbReference type="Proteomes" id="UP001314205"/>
    </source>
</evidence>
<evidence type="ECO:0000313" key="2">
    <source>
        <dbReference type="EMBL" id="CAK1589199.1"/>
    </source>
</evidence>